<feature type="binding site" evidence="4">
    <location>
        <position position="62"/>
    </location>
    <ligand>
        <name>tRNA</name>
        <dbReference type="ChEBI" id="CHEBI:17843"/>
    </ligand>
</feature>
<keyword evidence="4" id="KW-0963">Cytoplasm</keyword>
<dbReference type="HAMAP" id="MF_00083">
    <property type="entry name" value="Pept_tRNA_hydro_bact"/>
    <property type="match status" value="1"/>
</dbReference>
<gene>
    <name evidence="4" type="primary">pth</name>
    <name evidence="5" type="ORF">ENS41_03290</name>
</gene>
<dbReference type="SUPFAM" id="SSF53178">
    <property type="entry name" value="Peptidyl-tRNA hydrolase-like"/>
    <property type="match status" value="1"/>
</dbReference>
<dbReference type="CDD" id="cd00462">
    <property type="entry name" value="PTH"/>
    <property type="match status" value="1"/>
</dbReference>
<comment type="subcellular location">
    <subcellularLocation>
        <location evidence="4">Cytoplasm</location>
    </subcellularLocation>
</comment>
<organism evidence="5">
    <name type="scientific">candidate division WOR-3 bacterium</name>
    <dbReference type="NCBI Taxonomy" id="2052148"/>
    <lineage>
        <taxon>Bacteria</taxon>
        <taxon>Bacteria division WOR-3</taxon>
    </lineage>
</organism>
<dbReference type="PANTHER" id="PTHR17224">
    <property type="entry name" value="PEPTIDYL-TRNA HYDROLASE"/>
    <property type="match status" value="1"/>
</dbReference>
<feature type="site" description="Discriminates between blocked and unblocked aminoacyl-tRNA" evidence="4">
    <location>
        <position position="8"/>
    </location>
</feature>
<comment type="function">
    <text evidence="4">Hydrolyzes ribosome-free peptidyl-tRNAs (with 1 or more amino acids incorporated), which drop off the ribosome during protein synthesis, or as a result of ribosome stalling.</text>
</comment>
<sequence length="198" mass="21508">MTIFGLGNPTRRYAGTRHNVGFMVCDVLARRLKARFHHLPGCYRAESRHSGTAIVLVKPLLYMNESGVVVREQLARHPDDFIIVLDDIALPFGRLRLRPSGSDGGHNGLASVIFHLGRSDFPRLRVGIGAPTDAASTTDYVLEEFTPEQLAALPTLLDRAAEACLTVHGAGLEAAMNRFNTAQLGESEAAVNPPLENP</sequence>
<dbReference type="GO" id="GO:0000049">
    <property type="term" value="F:tRNA binding"/>
    <property type="evidence" value="ECO:0007669"/>
    <property type="project" value="UniProtKB-UniRule"/>
</dbReference>
<dbReference type="GO" id="GO:0006515">
    <property type="term" value="P:protein quality control for misfolded or incompletely synthesized proteins"/>
    <property type="evidence" value="ECO:0007669"/>
    <property type="project" value="UniProtKB-UniRule"/>
</dbReference>
<dbReference type="Gene3D" id="3.40.50.1470">
    <property type="entry name" value="Peptidyl-tRNA hydrolase"/>
    <property type="match status" value="1"/>
</dbReference>
<comment type="catalytic activity">
    <reaction evidence="4">
        <text>an N-acyl-L-alpha-aminoacyl-tRNA + H2O = an N-acyl-L-amino acid + a tRNA + H(+)</text>
        <dbReference type="Rhea" id="RHEA:54448"/>
        <dbReference type="Rhea" id="RHEA-COMP:10123"/>
        <dbReference type="Rhea" id="RHEA-COMP:13883"/>
        <dbReference type="ChEBI" id="CHEBI:15377"/>
        <dbReference type="ChEBI" id="CHEBI:15378"/>
        <dbReference type="ChEBI" id="CHEBI:59874"/>
        <dbReference type="ChEBI" id="CHEBI:78442"/>
        <dbReference type="ChEBI" id="CHEBI:138191"/>
        <dbReference type="EC" id="3.1.1.29"/>
    </reaction>
</comment>
<feature type="active site" description="Proton acceptor" evidence="4">
    <location>
        <position position="18"/>
    </location>
</feature>
<protein>
    <recommendedName>
        <fullName evidence="4">Peptidyl-tRNA hydrolase</fullName>
        <shortName evidence="4">Pth</shortName>
        <ecNumber evidence="4">3.1.1.29</ecNumber>
    </recommendedName>
</protein>
<reference evidence="5" key="1">
    <citation type="journal article" date="2020" name="mSystems">
        <title>Genome- and Community-Level Interaction Insights into Carbon Utilization and Element Cycling Functions of Hydrothermarchaeota in Hydrothermal Sediment.</title>
        <authorList>
            <person name="Zhou Z."/>
            <person name="Liu Y."/>
            <person name="Xu W."/>
            <person name="Pan J."/>
            <person name="Luo Z.H."/>
            <person name="Li M."/>
        </authorList>
    </citation>
    <scope>NUCLEOTIDE SEQUENCE [LARGE SCALE GENOMIC DNA]</scope>
    <source>
        <strain evidence="5">SpSt-488</strain>
    </source>
</reference>
<keyword evidence="3 4" id="KW-0694">RNA-binding</keyword>
<dbReference type="NCBIfam" id="TIGR00447">
    <property type="entry name" value="pth"/>
    <property type="match status" value="1"/>
</dbReference>
<dbReference type="GO" id="GO:0004045">
    <property type="term" value="F:peptidyl-tRNA hydrolase activity"/>
    <property type="evidence" value="ECO:0007669"/>
    <property type="project" value="UniProtKB-UniRule"/>
</dbReference>
<dbReference type="AlphaFoldDB" id="A0A7C4GDD3"/>
<comment type="subunit">
    <text evidence="4">Monomer.</text>
</comment>
<dbReference type="InterPro" id="IPR036416">
    <property type="entry name" value="Pept_tRNA_hydro_sf"/>
</dbReference>
<dbReference type="GO" id="GO:0072344">
    <property type="term" value="P:rescue of stalled ribosome"/>
    <property type="evidence" value="ECO:0007669"/>
    <property type="project" value="UniProtKB-UniRule"/>
</dbReference>
<dbReference type="InterPro" id="IPR001328">
    <property type="entry name" value="Pept_tRNA_hydro"/>
</dbReference>
<dbReference type="EMBL" id="DSUT01000063">
    <property type="protein sequence ID" value="HGK27957.1"/>
    <property type="molecule type" value="Genomic_DNA"/>
</dbReference>
<feature type="site" description="Stabilizes the basic form of H active site to accept a proton" evidence="4">
    <location>
        <position position="86"/>
    </location>
</feature>
<evidence type="ECO:0000256" key="2">
    <source>
        <dbReference type="ARBA" id="ARBA00022801"/>
    </source>
</evidence>
<evidence type="ECO:0000256" key="3">
    <source>
        <dbReference type="ARBA" id="ARBA00022884"/>
    </source>
</evidence>
<name>A0A7C4GDD3_UNCW3</name>
<evidence type="ECO:0000313" key="5">
    <source>
        <dbReference type="EMBL" id="HGK27957.1"/>
    </source>
</evidence>
<feature type="binding site" evidence="4">
    <location>
        <position position="13"/>
    </location>
    <ligand>
        <name>tRNA</name>
        <dbReference type="ChEBI" id="CHEBI:17843"/>
    </ligand>
</feature>
<keyword evidence="2 4" id="KW-0378">Hydrolase</keyword>
<keyword evidence="1 4" id="KW-0820">tRNA-binding</keyword>
<evidence type="ECO:0000256" key="1">
    <source>
        <dbReference type="ARBA" id="ARBA00022555"/>
    </source>
</evidence>
<comment type="function">
    <text evidence="4">Catalyzes the release of premature peptidyl moieties from peptidyl-tRNA molecules trapped in stalled 50S ribosomal subunits, and thus maintains levels of free tRNAs and 50S ribosomes.</text>
</comment>
<comment type="caution">
    <text evidence="5">The sequence shown here is derived from an EMBL/GenBank/DDBJ whole genome shotgun (WGS) entry which is preliminary data.</text>
</comment>
<feature type="binding site" evidence="4">
    <location>
        <position position="107"/>
    </location>
    <ligand>
        <name>tRNA</name>
        <dbReference type="ChEBI" id="CHEBI:17843"/>
    </ligand>
</feature>
<feature type="binding site" evidence="4">
    <location>
        <position position="64"/>
    </location>
    <ligand>
        <name>tRNA</name>
        <dbReference type="ChEBI" id="CHEBI:17843"/>
    </ligand>
</feature>
<comment type="similarity">
    <text evidence="4">Belongs to the PTH family.</text>
</comment>
<dbReference type="Pfam" id="PF01195">
    <property type="entry name" value="Pept_tRNA_hydro"/>
    <property type="match status" value="1"/>
</dbReference>
<evidence type="ECO:0000256" key="4">
    <source>
        <dbReference type="HAMAP-Rule" id="MF_00083"/>
    </source>
</evidence>
<dbReference type="EC" id="3.1.1.29" evidence="4"/>
<dbReference type="PANTHER" id="PTHR17224:SF1">
    <property type="entry name" value="PEPTIDYL-TRNA HYDROLASE"/>
    <property type="match status" value="1"/>
</dbReference>
<accession>A0A7C4GDD3</accession>
<dbReference type="GO" id="GO:0005737">
    <property type="term" value="C:cytoplasm"/>
    <property type="evidence" value="ECO:0007669"/>
    <property type="project" value="UniProtKB-SubCell"/>
</dbReference>
<proteinExistence type="inferred from homology"/>